<dbReference type="OrthoDB" id="9770408at2"/>
<feature type="domain" description="DUF1980" evidence="2">
    <location>
        <begin position="191"/>
        <end position="310"/>
    </location>
</feature>
<comment type="caution">
    <text evidence="3">The sequence shown here is derived from an EMBL/GenBank/DDBJ whole genome shotgun (WGS) entry which is preliminary data.</text>
</comment>
<name>D2MPL4_9FIRM</name>
<organism evidence="3 4">
    <name type="scientific">Bulleidia extructa W1219</name>
    <dbReference type="NCBI Taxonomy" id="679192"/>
    <lineage>
        <taxon>Bacteria</taxon>
        <taxon>Bacillati</taxon>
        <taxon>Bacillota</taxon>
        <taxon>Erysipelotrichia</taxon>
        <taxon>Erysipelotrichales</taxon>
        <taxon>Erysipelotrichaceae</taxon>
        <taxon>Bulleidia</taxon>
    </lineage>
</organism>
<gene>
    <name evidence="3" type="ORF">HMPREF9013_1330</name>
</gene>
<dbReference type="SUPFAM" id="SSF52540">
    <property type="entry name" value="P-loop containing nucleoside triphosphate hydrolases"/>
    <property type="match status" value="1"/>
</dbReference>
<evidence type="ECO:0000313" key="3">
    <source>
        <dbReference type="EMBL" id="EFC05626.1"/>
    </source>
</evidence>
<accession>D2MPL4</accession>
<sequence length="312" mass="35712">MAIPVYLFSGFLDSGKTTLIKDTFQDANFMKGSSHTLLIRFEQGEVEYEPDFLKKHGIDLVTLEKHTEMTPALATSFQQDYMPNQVFIECNGTQSLEPLIAHLPNEWLIVQLLTTVDTQTFDLYINAMRPLLFEQLRFSDVVICNRCQENTKASILRGNIKAINPRATIYYEAKFGEPATLKEGILPFNKNAALLDIKDDDYGLWYMDAMEHPEDYEGKSIILRGKFAQELPGYHQSFIFGRQAMVCCENDTNLCGLTVTGVRIDEMNLGDWIEVEGKLTCLDLDQGRKTLILKAERVQFYHPPKDEFVYFS</sequence>
<dbReference type="RefSeq" id="WP_006627327.1">
    <property type="nucleotide sequence ID" value="NZ_ADFR01000009.1"/>
</dbReference>
<dbReference type="AlphaFoldDB" id="D2MPL4"/>
<feature type="domain" description="CobW/HypB/UreG nucleotide-binding" evidence="1">
    <location>
        <begin position="4"/>
        <end position="169"/>
    </location>
</feature>
<dbReference type="InterPro" id="IPR003495">
    <property type="entry name" value="CobW/HypB/UreG_nucleotide-bd"/>
</dbReference>
<dbReference type="STRING" id="679192.HMPREF9013_1330"/>
<dbReference type="EMBL" id="ADFR01000009">
    <property type="protein sequence ID" value="EFC05626.1"/>
    <property type="molecule type" value="Genomic_DNA"/>
</dbReference>
<dbReference type="Pfam" id="PF02492">
    <property type="entry name" value="cobW"/>
    <property type="match status" value="1"/>
</dbReference>
<evidence type="ECO:0000259" key="1">
    <source>
        <dbReference type="Pfam" id="PF02492"/>
    </source>
</evidence>
<dbReference type="Proteomes" id="UP000005017">
    <property type="component" value="Unassembled WGS sequence"/>
</dbReference>
<dbReference type="eggNOG" id="COG3689">
    <property type="taxonomic scope" value="Bacteria"/>
</dbReference>
<proteinExistence type="predicted"/>
<dbReference type="Gene3D" id="3.40.50.300">
    <property type="entry name" value="P-loop containing nucleotide triphosphate hydrolases"/>
    <property type="match status" value="1"/>
</dbReference>
<dbReference type="eggNOG" id="COG0523">
    <property type="taxonomic scope" value="Bacteria"/>
</dbReference>
<dbReference type="InterPro" id="IPR048447">
    <property type="entry name" value="DUF1980_C"/>
</dbReference>
<dbReference type="InterPro" id="IPR027417">
    <property type="entry name" value="P-loop_NTPase"/>
</dbReference>
<dbReference type="Pfam" id="PF21537">
    <property type="entry name" value="DUF1980_C"/>
    <property type="match status" value="1"/>
</dbReference>
<evidence type="ECO:0000313" key="4">
    <source>
        <dbReference type="Proteomes" id="UP000005017"/>
    </source>
</evidence>
<evidence type="ECO:0000259" key="2">
    <source>
        <dbReference type="Pfam" id="PF21537"/>
    </source>
</evidence>
<reference evidence="4" key="1">
    <citation type="submission" date="2009-12" db="EMBL/GenBank/DDBJ databases">
        <title>Sequence of Clostridiales genomosp. BVAB3 str. UPII9-5.</title>
        <authorList>
            <person name="Madupu R."/>
            <person name="Durkin A.S."/>
            <person name="Torralba M."/>
            <person name="Methe B."/>
            <person name="Sutton G.G."/>
            <person name="Strausberg R.L."/>
            <person name="Nelson K.E."/>
        </authorList>
    </citation>
    <scope>NUCLEOTIDE SEQUENCE [LARGE SCALE GENOMIC DNA]</scope>
    <source>
        <strain evidence="4">W1219</strain>
    </source>
</reference>
<keyword evidence="4" id="KW-1185">Reference proteome</keyword>
<protein>
    <submittedName>
        <fullName evidence="3">Uncharacterized protein</fullName>
    </submittedName>
</protein>